<evidence type="ECO:0000313" key="2">
    <source>
        <dbReference type="Proteomes" id="UP001165960"/>
    </source>
</evidence>
<comment type="caution">
    <text evidence="1">The sequence shown here is derived from an EMBL/GenBank/DDBJ whole genome shotgun (WGS) entry which is preliminary data.</text>
</comment>
<proteinExistence type="predicted"/>
<dbReference type="Proteomes" id="UP001165960">
    <property type="component" value="Unassembled WGS sequence"/>
</dbReference>
<keyword evidence="2" id="KW-1185">Reference proteome</keyword>
<gene>
    <name evidence="1" type="ORF">DSO57_1031645</name>
</gene>
<evidence type="ECO:0000313" key="1">
    <source>
        <dbReference type="EMBL" id="KAJ9056571.1"/>
    </source>
</evidence>
<dbReference type="EMBL" id="QTSX02005909">
    <property type="protein sequence ID" value="KAJ9056571.1"/>
    <property type="molecule type" value="Genomic_DNA"/>
</dbReference>
<name>A0ACC2S2Y9_9FUNG</name>
<sequence>MIFQKHWVESLNKMVVGSVYESLSLEETIMRSSQIISDRVVYNTASQIWNSMLCFNSLTRKQSEMGEIIAGNINASFGSYKKFVDEIHTQANTLFGGGFLWITRDKKLRVIVTANAESPIYSFKPAKGSTAADFVPAQLPKERQVILGINLWGYSYILDHELDRTKYINGVLDRIDWQIVYSRFKALEKVDDSNYLEK</sequence>
<protein>
    <submittedName>
        <fullName evidence="1">Uncharacterized protein</fullName>
    </submittedName>
</protein>
<organism evidence="1 2">
    <name type="scientific">Entomophthora muscae</name>
    <dbReference type="NCBI Taxonomy" id="34485"/>
    <lineage>
        <taxon>Eukaryota</taxon>
        <taxon>Fungi</taxon>
        <taxon>Fungi incertae sedis</taxon>
        <taxon>Zoopagomycota</taxon>
        <taxon>Entomophthoromycotina</taxon>
        <taxon>Entomophthoromycetes</taxon>
        <taxon>Entomophthorales</taxon>
        <taxon>Entomophthoraceae</taxon>
        <taxon>Entomophthora</taxon>
    </lineage>
</organism>
<accession>A0ACC2S2Y9</accession>
<reference evidence="1" key="1">
    <citation type="submission" date="2022-04" db="EMBL/GenBank/DDBJ databases">
        <title>Genome of the entomopathogenic fungus Entomophthora muscae.</title>
        <authorList>
            <person name="Elya C."/>
            <person name="Lovett B.R."/>
            <person name="Lee E."/>
            <person name="Macias A.M."/>
            <person name="Hajek A.E."/>
            <person name="De Bivort B.L."/>
            <person name="Kasson M.T."/>
            <person name="De Fine Licht H.H."/>
            <person name="Stajich J.E."/>
        </authorList>
    </citation>
    <scope>NUCLEOTIDE SEQUENCE</scope>
    <source>
        <strain evidence="1">Berkeley</strain>
    </source>
</reference>